<dbReference type="Gene3D" id="3.40.50.1820">
    <property type="entry name" value="alpha/beta hydrolase"/>
    <property type="match status" value="1"/>
</dbReference>
<proteinExistence type="predicted"/>
<evidence type="ECO:0000256" key="1">
    <source>
        <dbReference type="SAM" id="MobiDB-lite"/>
    </source>
</evidence>
<dbReference type="Proteomes" id="UP001265746">
    <property type="component" value="Unassembled WGS sequence"/>
</dbReference>
<sequence>MWSAPIAIALVGLAGSVIAAPPPAPQVTSPPSLAELEERGLIGGLLGGVLGAVFSDMNSAVIAGNLGALTSALKKVTATATPTDVAQASATLAAIQSASPSSLFEYAAALAANGLVVNDINSLLTSTLGQFTGANSLTNSNPNPKTSVYPKKGACDAPYSLSETALRQAIHIPSTFTYGKKPPVILFPGTGNTGYQTFSGNLIPLLTGVSYADPVWVNVPGQLLNDAQSNAEYAAYAINYIASLTSRNVSMIAWSQGNIDSQWAYKYWPSTRLITSDHIAISPDYKGTVIANVADLTGLTRDPSVLQQEYFSKFITTLRSNNGDSGYVPTTVLYSGFFDEIVEPQQGTGASAYLLDARGVGVTNTEVQLTCPGGVAGSFYTHEGMLYNPITFALVQDALTHAGPGETSRINLPTLCTQYLATGLNLGNFLATENSVVIALLSLLLYTPKLAAEPSISAYATATSICATSVPIVSHTSTTLSTAAKKEAAVTTSKLMTTTTTPQKPTSSSTSTKKTTTTSSSAKKPASTTTTAKK</sequence>
<protein>
    <recommendedName>
        <fullName evidence="5">Lipase B</fullName>
    </recommendedName>
</protein>
<keyword evidence="4" id="KW-1185">Reference proteome</keyword>
<dbReference type="PANTHER" id="PTHR37574:SF1">
    <property type="entry name" value="LIPASE B"/>
    <property type="match status" value="1"/>
</dbReference>
<gene>
    <name evidence="3" type="ORF">N8I77_011405</name>
</gene>
<dbReference type="PANTHER" id="PTHR37574">
    <property type="entry name" value="LIPASE B"/>
    <property type="match status" value="1"/>
</dbReference>
<evidence type="ECO:0000313" key="3">
    <source>
        <dbReference type="EMBL" id="KAK2599671.1"/>
    </source>
</evidence>
<dbReference type="AlphaFoldDB" id="A0AAD9S686"/>
<evidence type="ECO:0000256" key="2">
    <source>
        <dbReference type="SAM" id="SignalP"/>
    </source>
</evidence>
<dbReference type="SUPFAM" id="SSF53474">
    <property type="entry name" value="alpha/beta-Hydrolases"/>
    <property type="match status" value="1"/>
</dbReference>
<evidence type="ECO:0000313" key="4">
    <source>
        <dbReference type="Proteomes" id="UP001265746"/>
    </source>
</evidence>
<comment type="caution">
    <text evidence="3">The sequence shown here is derived from an EMBL/GenBank/DDBJ whole genome shotgun (WGS) entry which is preliminary data.</text>
</comment>
<reference evidence="3" key="1">
    <citation type="submission" date="2023-06" db="EMBL/GenBank/DDBJ databases">
        <authorList>
            <person name="Noh H."/>
        </authorList>
    </citation>
    <scope>NUCLEOTIDE SEQUENCE</scope>
    <source>
        <strain evidence="3">DUCC20226</strain>
    </source>
</reference>
<feature type="region of interest" description="Disordered" evidence="1">
    <location>
        <begin position="491"/>
        <end position="534"/>
    </location>
</feature>
<organism evidence="3 4">
    <name type="scientific">Phomopsis amygdali</name>
    <name type="common">Fusicoccum amygdali</name>
    <dbReference type="NCBI Taxonomy" id="1214568"/>
    <lineage>
        <taxon>Eukaryota</taxon>
        <taxon>Fungi</taxon>
        <taxon>Dikarya</taxon>
        <taxon>Ascomycota</taxon>
        <taxon>Pezizomycotina</taxon>
        <taxon>Sordariomycetes</taxon>
        <taxon>Sordariomycetidae</taxon>
        <taxon>Diaporthales</taxon>
        <taxon>Diaporthaceae</taxon>
        <taxon>Diaporthe</taxon>
    </lineage>
</organism>
<accession>A0AAD9S686</accession>
<dbReference type="InterPro" id="IPR053228">
    <property type="entry name" value="Stereospecific_Lipase"/>
</dbReference>
<feature type="chain" id="PRO_5042058097" description="Lipase B" evidence="2">
    <location>
        <begin position="20"/>
        <end position="534"/>
    </location>
</feature>
<feature type="signal peptide" evidence="2">
    <location>
        <begin position="1"/>
        <end position="19"/>
    </location>
</feature>
<dbReference type="EMBL" id="JAUJFL010000007">
    <property type="protein sequence ID" value="KAK2599671.1"/>
    <property type="molecule type" value="Genomic_DNA"/>
</dbReference>
<evidence type="ECO:0008006" key="5">
    <source>
        <dbReference type="Google" id="ProtNLM"/>
    </source>
</evidence>
<keyword evidence="2" id="KW-0732">Signal</keyword>
<dbReference type="InterPro" id="IPR029058">
    <property type="entry name" value="AB_hydrolase_fold"/>
</dbReference>
<name>A0AAD9S686_PHOAM</name>